<dbReference type="GO" id="GO:0016791">
    <property type="term" value="F:phosphatase activity"/>
    <property type="evidence" value="ECO:0007669"/>
    <property type="project" value="TreeGrafter"/>
</dbReference>
<dbReference type="GO" id="GO:0000160">
    <property type="term" value="P:phosphorelay signal transduction system"/>
    <property type="evidence" value="ECO:0007669"/>
    <property type="project" value="InterPro"/>
</dbReference>
<comment type="caution">
    <text evidence="4">The sequence shown here is derived from an EMBL/GenBank/DDBJ whole genome shotgun (WGS) entry which is preliminary data.</text>
</comment>
<proteinExistence type="predicted"/>
<dbReference type="InterPro" id="IPR011006">
    <property type="entry name" value="CheY-like_superfamily"/>
</dbReference>
<dbReference type="PROSITE" id="PS50110">
    <property type="entry name" value="RESPONSE_REGULATORY"/>
    <property type="match status" value="1"/>
</dbReference>
<dbReference type="InterPro" id="IPR036457">
    <property type="entry name" value="PPM-type-like_dom_sf"/>
</dbReference>
<sequence>MIAVRLGSHAVTGLSGADRITVLLVEDDEGDAVLVEALLEEVGADVELHHVRTLREATRLLAKVDCVLLDLGLPDTTGLDGLTRLLSVSSPPAVIVLTGLNDELQGERAVAAGAEDYLVKGQVDGPLLLRGIRYAVGRKRAEETQRQLRDEQLHAAEKTRLERGLLPTPILHGPDLGVEVRYRPGGSRMLLGGDFFDVVRTRDGTLQVLIGDVCGHGPDEAALGVLLRIAWRALVLADQEPSRALRTLHEILEHERHQPGLFTTVCMVSIAPDRKWARVYLAGHPEPMLLVGNRVTELPRDRAGLPLGVLPDSTWSGLDVPLPPGWSLLLYTDGLVEGRVKGDTERLGSERLIGLIDDITRDRPDWARDPAGLLDSLIARVKELNGGELDDDMAVLLISDQG</sequence>
<keyword evidence="5" id="KW-1185">Reference proteome</keyword>
<evidence type="ECO:0000256" key="1">
    <source>
        <dbReference type="ARBA" id="ARBA00022801"/>
    </source>
</evidence>
<organism evidence="4 5">
    <name type="scientific">Saccharothrix variisporea</name>
    <dbReference type="NCBI Taxonomy" id="543527"/>
    <lineage>
        <taxon>Bacteria</taxon>
        <taxon>Bacillati</taxon>
        <taxon>Actinomycetota</taxon>
        <taxon>Actinomycetes</taxon>
        <taxon>Pseudonocardiales</taxon>
        <taxon>Pseudonocardiaceae</taxon>
        <taxon>Saccharothrix</taxon>
    </lineage>
</organism>
<dbReference type="Pfam" id="PF07228">
    <property type="entry name" value="SpoIIE"/>
    <property type="match status" value="1"/>
</dbReference>
<dbReference type="SUPFAM" id="SSF52172">
    <property type="entry name" value="CheY-like"/>
    <property type="match status" value="1"/>
</dbReference>
<evidence type="ECO:0000313" key="5">
    <source>
        <dbReference type="Proteomes" id="UP000272729"/>
    </source>
</evidence>
<dbReference type="CDD" id="cd00156">
    <property type="entry name" value="REC"/>
    <property type="match status" value="1"/>
</dbReference>
<evidence type="ECO:0000313" key="4">
    <source>
        <dbReference type="EMBL" id="RKT74043.1"/>
    </source>
</evidence>
<dbReference type="Gene3D" id="3.40.50.2300">
    <property type="match status" value="1"/>
</dbReference>
<keyword evidence="1" id="KW-0378">Hydrolase</keyword>
<dbReference type="Pfam" id="PF00072">
    <property type="entry name" value="Response_reg"/>
    <property type="match status" value="1"/>
</dbReference>
<dbReference type="InterPro" id="IPR001789">
    <property type="entry name" value="Sig_transdc_resp-reg_receiver"/>
</dbReference>
<feature type="domain" description="Response regulatory" evidence="3">
    <location>
        <begin position="21"/>
        <end position="135"/>
    </location>
</feature>
<dbReference type="InterPro" id="IPR052016">
    <property type="entry name" value="Bact_Sigma-Reg"/>
</dbReference>
<feature type="modified residue" description="4-aspartylphosphate" evidence="2">
    <location>
        <position position="70"/>
    </location>
</feature>
<dbReference type="Gene3D" id="3.60.40.10">
    <property type="entry name" value="PPM-type phosphatase domain"/>
    <property type="match status" value="1"/>
</dbReference>
<evidence type="ECO:0000256" key="2">
    <source>
        <dbReference type="PROSITE-ProRule" id="PRU00169"/>
    </source>
</evidence>
<dbReference type="EMBL" id="RBXR01000001">
    <property type="protein sequence ID" value="RKT74043.1"/>
    <property type="molecule type" value="Genomic_DNA"/>
</dbReference>
<protein>
    <submittedName>
        <fullName evidence="4">Serine phosphatase RsbU (Regulator of sigma subunit)</fullName>
    </submittedName>
</protein>
<evidence type="ECO:0000259" key="3">
    <source>
        <dbReference type="PROSITE" id="PS50110"/>
    </source>
</evidence>
<dbReference type="PANTHER" id="PTHR43156">
    <property type="entry name" value="STAGE II SPORULATION PROTEIN E-RELATED"/>
    <property type="match status" value="1"/>
</dbReference>
<dbReference type="SMART" id="SM00331">
    <property type="entry name" value="PP2C_SIG"/>
    <property type="match status" value="1"/>
</dbReference>
<gene>
    <name evidence="4" type="ORF">DFJ66_7385</name>
</gene>
<dbReference type="Proteomes" id="UP000272729">
    <property type="component" value="Unassembled WGS sequence"/>
</dbReference>
<dbReference type="PANTHER" id="PTHR43156:SF2">
    <property type="entry name" value="STAGE II SPORULATION PROTEIN E"/>
    <property type="match status" value="1"/>
</dbReference>
<reference evidence="4 5" key="1">
    <citation type="submission" date="2018-10" db="EMBL/GenBank/DDBJ databases">
        <title>Sequencing the genomes of 1000 actinobacteria strains.</title>
        <authorList>
            <person name="Klenk H.-P."/>
        </authorList>
    </citation>
    <scope>NUCLEOTIDE SEQUENCE [LARGE SCALE GENOMIC DNA]</scope>
    <source>
        <strain evidence="4 5">DSM 43911</strain>
    </source>
</reference>
<dbReference type="InterPro" id="IPR001932">
    <property type="entry name" value="PPM-type_phosphatase-like_dom"/>
</dbReference>
<dbReference type="SMART" id="SM00448">
    <property type="entry name" value="REC"/>
    <property type="match status" value="1"/>
</dbReference>
<keyword evidence="2" id="KW-0597">Phosphoprotein</keyword>
<dbReference type="AlphaFoldDB" id="A0A495XNJ7"/>
<accession>A0A495XNJ7</accession>
<name>A0A495XNJ7_9PSEU</name>